<reference evidence="2 4" key="2">
    <citation type="submission" date="2020-12" db="EMBL/GenBank/DDBJ databases">
        <title>Draft genome sequence of furan degrading bacterial strain FUR100.</title>
        <authorList>
            <person name="Woiski C."/>
        </authorList>
    </citation>
    <scope>NUCLEOTIDE SEQUENCE [LARGE SCALE GENOMIC DNA]</scope>
    <source>
        <strain evidence="2 4">FUR100</strain>
    </source>
</reference>
<comment type="caution">
    <text evidence="1">The sequence shown here is derived from an EMBL/GenBank/DDBJ whole genome shotgun (WGS) entry which is preliminary data.</text>
</comment>
<sequence>MTSGEPVLIPAGTVFTPEDLTFYADRDSRSLDDAIAEADLLVSCPHSGSAIPAELSRFLAPEFTQRLQFDFTDMSTSPIVRRWAEIDSRIVYVENPHPRMIRDPNRAKPENLEASLREAFARVHKAGAGNKADLTGVDAVRPVTFSFYPLLLEPTDDAGWKNLAETFTETAEHGLGVYERTRDALIEGMVEKSFELGRSFTTLSFHDTMNHTTRRDGAVNVERPEADRLPDVVALSNRGDHHGNRRGDNPVTMDPELIRTLAVSHRKGFQVDDPDAVALNQPYLGSFEIIRAGARFAELSARAAEAGITLSAVQAEFKREFLLGNELAAYIMKPGLDWPTPDAERVDQLAHACKASWDHYRNS</sequence>
<dbReference type="Proteomes" id="UP000325576">
    <property type="component" value="Unassembled WGS sequence"/>
</dbReference>
<evidence type="ECO:0000313" key="1">
    <source>
        <dbReference type="EMBL" id="KAB2586617.1"/>
    </source>
</evidence>
<dbReference type="Proteomes" id="UP000627573">
    <property type="component" value="Unassembled WGS sequence"/>
</dbReference>
<organism evidence="1 3">
    <name type="scientific">Rhodococcus erythropolis</name>
    <name type="common">Arthrobacter picolinophilus</name>
    <dbReference type="NCBI Taxonomy" id="1833"/>
    <lineage>
        <taxon>Bacteria</taxon>
        <taxon>Bacillati</taxon>
        <taxon>Actinomycetota</taxon>
        <taxon>Actinomycetes</taxon>
        <taxon>Mycobacteriales</taxon>
        <taxon>Nocardiaceae</taxon>
        <taxon>Rhodococcus</taxon>
        <taxon>Rhodococcus erythropolis group</taxon>
    </lineage>
</organism>
<keyword evidence="4" id="KW-1185">Reference proteome</keyword>
<dbReference type="EMBL" id="JAECSB010000092">
    <property type="protein sequence ID" value="MBH5146549.1"/>
    <property type="molecule type" value="Genomic_DNA"/>
</dbReference>
<dbReference type="RefSeq" id="WP_020907058.1">
    <property type="nucleotide sequence ID" value="NZ_JAECSB010000092.1"/>
</dbReference>
<name>A0A0C3ABR6_RHOER</name>
<evidence type="ECO:0000313" key="4">
    <source>
        <dbReference type="Proteomes" id="UP000627573"/>
    </source>
</evidence>
<protein>
    <submittedName>
        <fullName evidence="2">N-formylglutamate amidohydrolase</fullName>
    </submittedName>
</protein>
<keyword evidence="2" id="KW-0378">Hydrolase</keyword>
<dbReference type="SUPFAM" id="SSF53187">
    <property type="entry name" value="Zn-dependent exopeptidases"/>
    <property type="match status" value="1"/>
</dbReference>
<gene>
    <name evidence="1" type="ORF">BS297_04345</name>
    <name evidence="2" type="ORF">I3517_28480</name>
</gene>
<accession>A0A0C3ABR6</accession>
<dbReference type="AlphaFoldDB" id="A0A0C3ABR6"/>
<dbReference type="Gene3D" id="3.40.630.40">
    <property type="entry name" value="Zn-dependent exopeptidases"/>
    <property type="match status" value="1"/>
</dbReference>
<dbReference type="EMBL" id="MRBO01000156">
    <property type="protein sequence ID" value="KAB2586617.1"/>
    <property type="molecule type" value="Genomic_DNA"/>
</dbReference>
<dbReference type="Pfam" id="PF05013">
    <property type="entry name" value="FGase"/>
    <property type="match status" value="1"/>
</dbReference>
<dbReference type="GO" id="GO:0016787">
    <property type="term" value="F:hydrolase activity"/>
    <property type="evidence" value="ECO:0007669"/>
    <property type="project" value="UniProtKB-KW"/>
</dbReference>
<dbReference type="OMA" id="ACKASWD"/>
<evidence type="ECO:0000313" key="2">
    <source>
        <dbReference type="EMBL" id="MBH5146549.1"/>
    </source>
</evidence>
<dbReference type="InterPro" id="IPR007709">
    <property type="entry name" value="N-FG_amidohydro"/>
</dbReference>
<reference evidence="1 3" key="1">
    <citation type="journal article" date="2017" name="Poromechanics V (2013)">
        <title>Genomic Characterization of the Arsenic-Tolerant Actinobacterium, &lt;i&gt;Rhodococcus erythropolis&lt;/i&gt; S43.</title>
        <authorList>
            <person name="Retamal-Morales G."/>
            <person name="Mehnert M."/>
            <person name="Schwabe R."/>
            <person name="Tischler D."/>
            <person name="Schloemann M."/>
            <person name="Levican G.J."/>
        </authorList>
    </citation>
    <scope>NUCLEOTIDE SEQUENCE [LARGE SCALE GENOMIC DNA]</scope>
    <source>
        <strain evidence="1 3">S43</strain>
    </source>
</reference>
<evidence type="ECO:0000313" key="3">
    <source>
        <dbReference type="Proteomes" id="UP000325576"/>
    </source>
</evidence>
<proteinExistence type="predicted"/>